<dbReference type="Gene3D" id="3.30.200.20">
    <property type="entry name" value="Phosphorylase Kinase, domain 1"/>
    <property type="match status" value="1"/>
</dbReference>
<evidence type="ECO:0000256" key="9">
    <source>
        <dbReference type="ARBA" id="ARBA00051243"/>
    </source>
</evidence>
<dbReference type="Gene3D" id="2.60.120.200">
    <property type="match status" value="1"/>
</dbReference>
<dbReference type="GO" id="GO:0030182">
    <property type="term" value="P:neuron differentiation"/>
    <property type="evidence" value="ECO:0007669"/>
    <property type="project" value="UniProtKB-ARBA"/>
</dbReference>
<feature type="domain" description="GH16" evidence="14">
    <location>
        <begin position="244"/>
        <end position="488"/>
    </location>
</feature>
<dbReference type="AlphaFoldDB" id="A0A1W0WWC1"/>
<feature type="domain" description="Protein kinase" evidence="13">
    <location>
        <begin position="577"/>
        <end position="898"/>
    </location>
</feature>
<gene>
    <name evidence="15" type="ORF">BV898_06485</name>
</gene>
<dbReference type="InterPro" id="IPR017441">
    <property type="entry name" value="Protein_kinase_ATP_BS"/>
</dbReference>
<evidence type="ECO:0000259" key="14">
    <source>
        <dbReference type="PROSITE" id="PS51762"/>
    </source>
</evidence>
<accession>A0A1W0WWC1</accession>
<dbReference type="Gene3D" id="1.10.510.10">
    <property type="entry name" value="Transferase(Phosphotransferase) domain 1"/>
    <property type="match status" value="1"/>
</dbReference>
<keyword evidence="5" id="KW-0418">Kinase</keyword>
<keyword evidence="7 11" id="KW-0472">Membrane</keyword>
<proteinExistence type="predicted"/>
<dbReference type="Pfam" id="PF00722">
    <property type="entry name" value="Glyco_hydro_16"/>
    <property type="match status" value="1"/>
</dbReference>
<keyword evidence="12" id="KW-0732">Signal</keyword>
<keyword evidence="11" id="KW-1133">Transmembrane helix</keyword>
<keyword evidence="3" id="KW-0808">Transferase</keyword>
<evidence type="ECO:0000256" key="1">
    <source>
        <dbReference type="ARBA" id="ARBA00004167"/>
    </source>
</evidence>
<dbReference type="PROSITE" id="PS00109">
    <property type="entry name" value="PROTEIN_KINASE_TYR"/>
    <property type="match status" value="1"/>
</dbReference>
<dbReference type="GO" id="GO:0005524">
    <property type="term" value="F:ATP binding"/>
    <property type="evidence" value="ECO:0007669"/>
    <property type="project" value="UniProtKB-UniRule"/>
</dbReference>
<dbReference type="PANTHER" id="PTHR24416">
    <property type="entry name" value="TYROSINE-PROTEIN KINASE RECEPTOR"/>
    <property type="match status" value="1"/>
</dbReference>
<dbReference type="InterPro" id="IPR013320">
    <property type="entry name" value="ConA-like_dom_sf"/>
</dbReference>
<evidence type="ECO:0000256" key="12">
    <source>
        <dbReference type="SAM" id="SignalP"/>
    </source>
</evidence>
<keyword evidence="6 10" id="KW-0067">ATP-binding</keyword>
<protein>
    <submittedName>
        <fullName evidence="15">Mast/stem cell growth factor receptor kita</fullName>
    </submittedName>
</protein>
<dbReference type="InterPro" id="IPR050122">
    <property type="entry name" value="RTK"/>
</dbReference>
<dbReference type="OrthoDB" id="3256376at2759"/>
<feature type="binding site" evidence="10">
    <location>
        <position position="615"/>
    </location>
    <ligand>
        <name>ATP</name>
        <dbReference type="ChEBI" id="CHEBI:30616"/>
    </ligand>
</feature>
<dbReference type="GO" id="GO:0043235">
    <property type="term" value="C:receptor complex"/>
    <property type="evidence" value="ECO:0007669"/>
    <property type="project" value="TreeGrafter"/>
</dbReference>
<dbReference type="GO" id="GO:0007169">
    <property type="term" value="P:cell surface receptor protein tyrosine kinase signaling pathway"/>
    <property type="evidence" value="ECO:0007669"/>
    <property type="project" value="TreeGrafter"/>
</dbReference>
<dbReference type="GO" id="GO:0050793">
    <property type="term" value="P:regulation of developmental process"/>
    <property type="evidence" value="ECO:0007669"/>
    <property type="project" value="UniProtKB-ARBA"/>
</dbReference>
<evidence type="ECO:0000259" key="13">
    <source>
        <dbReference type="PROSITE" id="PS50011"/>
    </source>
</evidence>
<dbReference type="GO" id="GO:0004553">
    <property type="term" value="F:hydrolase activity, hydrolyzing O-glycosyl compounds"/>
    <property type="evidence" value="ECO:0007669"/>
    <property type="project" value="InterPro"/>
</dbReference>
<keyword evidence="11" id="KW-0812">Transmembrane</keyword>
<name>A0A1W0WWC1_HYPEX</name>
<dbReference type="GO" id="GO:0004714">
    <property type="term" value="F:transmembrane receptor protein tyrosine kinase activity"/>
    <property type="evidence" value="ECO:0007669"/>
    <property type="project" value="UniProtKB-EC"/>
</dbReference>
<evidence type="ECO:0000313" key="16">
    <source>
        <dbReference type="Proteomes" id="UP000192578"/>
    </source>
</evidence>
<dbReference type="InterPro" id="IPR011009">
    <property type="entry name" value="Kinase-like_dom_sf"/>
</dbReference>
<dbReference type="GO" id="GO:0012505">
    <property type="term" value="C:endomembrane system"/>
    <property type="evidence" value="ECO:0007669"/>
    <property type="project" value="UniProtKB-SubCell"/>
</dbReference>
<dbReference type="Proteomes" id="UP000192578">
    <property type="component" value="Unassembled WGS sequence"/>
</dbReference>
<dbReference type="InterPro" id="IPR000719">
    <property type="entry name" value="Prot_kinase_dom"/>
</dbReference>
<keyword evidence="4 10" id="KW-0547">Nucleotide-binding</keyword>
<dbReference type="InterPro" id="IPR008266">
    <property type="entry name" value="Tyr_kinase_AS"/>
</dbReference>
<comment type="catalytic activity">
    <reaction evidence="9">
        <text>L-tyrosyl-[protein] + ATP = O-phospho-L-tyrosyl-[protein] + ADP + H(+)</text>
        <dbReference type="Rhea" id="RHEA:10596"/>
        <dbReference type="Rhea" id="RHEA-COMP:10136"/>
        <dbReference type="Rhea" id="RHEA-COMP:20101"/>
        <dbReference type="ChEBI" id="CHEBI:15378"/>
        <dbReference type="ChEBI" id="CHEBI:30616"/>
        <dbReference type="ChEBI" id="CHEBI:46858"/>
        <dbReference type="ChEBI" id="CHEBI:61978"/>
        <dbReference type="ChEBI" id="CHEBI:456216"/>
        <dbReference type="EC" id="2.7.10.1"/>
    </reaction>
</comment>
<comment type="caution">
    <text evidence="15">The sequence shown here is derived from an EMBL/GenBank/DDBJ whole genome shotgun (WGS) entry which is preliminary data.</text>
</comment>
<evidence type="ECO:0000256" key="7">
    <source>
        <dbReference type="ARBA" id="ARBA00023136"/>
    </source>
</evidence>
<dbReference type="GO" id="GO:0005975">
    <property type="term" value="P:carbohydrate metabolic process"/>
    <property type="evidence" value="ECO:0007669"/>
    <property type="project" value="InterPro"/>
</dbReference>
<comment type="subcellular location">
    <subcellularLocation>
        <location evidence="2">Endomembrane system</location>
    </subcellularLocation>
    <subcellularLocation>
        <location evidence="1">Membrane</location>
        <topology evidence="1">Single-pass membrane protein</topology>
    </subcellularLocation>
</comment>
<feature type="transmembrane region" description="Helical" evidence="11">
    <location>
        <begin position="494"/>
        <end position="518"/>
    </location>
</feature>
<dbReference type="FunFam" id="1.10.510.10:FF:001512">
    <property type="entry name" value="Receptor tyrosine-protein kinase erbB-2"/>
    <property type="match status" value="1"/>
</dbReference>
<evidence type="ECO:0000256" key="4">
    <source>
        <dbReference type="ARBA" id="ARBA00022741"/>
    </source>
</evidence>
<dbReference type="GO" id="GO:0048468">
    <property type="term" value="P:cell development"/>
    <property type="evidence" value="ECO:0007669"/>
    <property type="project" value="UniProtKB-ARBA"/>
</dbReference>
<dbReference type="EMBL" id="MTYJ01000038">
    <property type="protein sequence ID" value="OQV19495.1"/>
    <property type="molecule type" value="Genomic_DNA"/>
</dbReference>
<evidence type="ECO:0000256" key="10">
    <source>
        <dbReference type="PROSITE-ProRule" id="PRU10141"/>
    </source>
</evidence>
<evidence type="ECO:0000256" key="3">
    <source>
        <dbReference type="ARBA" id="ARBA00022679"/>
    </source>
</evidence>
<dbReference type="SUPFAM" id="SSF49899">
    <property type="entry name" value="Concanavalin A-like lectins/glucanases"/>
    <property type="match status" value="1"/>
</dbReference>
<keyword evidence="16" id="KW-1185">Reference proteome</keyword>
<keyword evidence="8" id="KW-0829">Tyrosine-protein kinase</keyword>
<evidence type="ECO:0000256" key="8">
    <source>
        <dbReference type="ARBA" id="ARBA00023137"/>
    </source>
</evidence>
<dbReference type="Pfam" id="PF07714">
    <property type="entry name" value="PK_Tyr_Ser-Thr"/>
    <property type="match status" value="1"/>
</dbReference>
<dbReference type="SUPFAM" id="SSF56112">
    <property type="entry name" value="Protein kinase-like (PK-like)"/>
    <property type="match status" value="1"/>
</dbReference>
<evidence type="ECO:0000256" key="2">
    <source>
        <dbReference type="ARBA" id="ARBA00004308"/>
    </source>
</evidence>
<dbReference type="InterPro" id="IPR000757">
    <property type="entry name" value="Beta-glucanase-like"/>
</dbReference>
<reference evidence="16" key="1">
    <citation type="submission" date="2017-01" db="EMBL/GenBank/DDBJ databases">
        <title>Comparative genomics of anhydrobiosis in the tardigrade Hypsibius dujardini.</title>
        <authorList>
            <person name="Yoshida Y."/>
            <person name="Koutsovoulos G."/>
            <person name="Laetsch D."/>
            <person name="Stevens L."/>
            <person name="Kumar S."/>
            <person name="Horikawa D."/>
            <person name="Ishino K."/>
            <person name="Komine S."/>
            <person name="Tomita M."/>
            <person name="Blaxter M."/>
            <person name="Arakawa K."/>
        </authorList>
    </citation>
    <scope>NUCLEOTIDE SEQUENCE [LARGE SCALE GENOMIC DNA]</scope>
    <source>
        <strain evidence="16">Z151</strain>
    </source>
</reference>
<dbReference type="PROSITE" id="PS50011">
    <property type="entry name" value="PROTEIN_KINASE_DOM"/>
    <property type="match status" value="1"/>
</dbReference>
<evidence type="ECO:0000256" key="6">
    <source>
        <dbReference type="ARBA" id="ARBA00022840"/>
    </source>
</evidence>
<dbReference type="GO" id="GO:0005886">
    <property type="term" value="C:plasma membrane"/>
    <property type="evidence" value="ECO:0007669"/>
    <property type="project" value="TreeGrafter"/>
</dbReference>
<evidence type="ECO:0000313" key="15">
    <source>
        <dbReference type="EMBL" id="OQV19495.1"/>
    </source>
</evidence>
<feature type="chain" id="PRO_5012890343" evidence="12">
    <location>
        <begin position="26"/>
        <end position="911"/>
    </location>
</feature>
<dbReference type="PROSITE" id="PS00107">
    <property type="entry name" value="PROTEIN_KINASE_ATP"/>
    <property type="match status" value="1"/>
</dbReference>
<dbReference type="InterPro" id="IPR001245">
    <property type="entry name" value="Ser-Thr/Tyr_kinase_cat_dom"/>
</dbReference>
<evidence type="ECO:0000256" key="5">
    <source>
        <dbReference type="ARBA" id="ARBA00022777"/>
    </source>
</evidence>
<feature type="signal peptide" evidence="12">
    <location>
        <begin position="1"/>
        <end position="25"/>
    </location>
</feature>
<sequence>MASGSFIWWATLLALLTLGFTVSTAGSGIDTKIVFRDDFNAYGLDLTQWAEARVHSAPHNFSSTTPTGTLSIKSARRRLNYFGFTSGNLPEGGLVHVTYDKGVWQAAIPPHKGFVLTMTLRHASNLCDNTTTICDHTADTEFQVARIFHDKPSQRHVTVGSGCKDENLKYARPKDEASRWSSLIWNVEDHHTGQSSQVVHIEARNCHQLRLQNCQSVGWNFLVILSTHGFVNTHPVRFNMNRVNDSNGDPFLFVGRDHLPDAFNETLDVKVNRTLTGALLSTRMAAHTPATYAGAYEDGLFNISLKDGHLDISGEPVAHAECYMEEIYVHTGLLFNFTFGNVTWLSRMPHGAGVWTSLALVPANPGTGWEWNSPDPALSGRRCNVAQVYSNCPDNHTLQVGFASKPLSVERENLSDAFHFYKLEWTPNALIWYLDDEVIHRIDNVTEVPHGPMALAIRLSFEAIDRPTVIYECDLSTDWVEVTQFVGEGDERNLGMLIGLVIGVSVLLAGGTMVTLFIQKRRQMVNSKQGETMVSACDVTLKQVFPRNLLRELAILHEDEALQEYMESMQIPEKNIEISDEILGCGQSATVYRGTARGIAGTQFDFGKITVAIKKFNQNDIRGTDCILKEVDIISKAGRHINVISLLGVVLTESPLLLFEYCALGSLRNYLMQHRNDYFYNHVDESGNLLSYDEEEATRRQAMVTRRFSVVSQHSRAISMEPHFDGIVMSSKDLISFAYQIARGMEYLAQKAIIHKDLAARNILVADGKLVKISDFGLSRQCQGPYVSADTTAPIPLKWMSPESVRTKIFTEKSDVWSFGILMWEIFSLGQQPYAEFGPDALCSSTSMFTDWLTEGHRLERPLASPLPLYELMQRCWYLSSDERPTFIELKVALDVFMIAAFATHYIPVEQ</sequence>
<organism evidence="15 16">
    <name type="scientific">Hypsibius exemplaris</name>
    <name type="common">Freshwater tardigrade</name>
    <dbReference type="NCBI Taxonomy" id="2072580"/>
    <lineage>
        <taxon>Eukaryota</taxon>
        <taxon>Metazoa</taxon>
        <taxon>Ecdysozoa</taxon>
        <taxon>Tardigrada</taxon>
        <taxon>Eutardigrada</taxon>
        <taxon>Parachela</taxon>
        <taxon>Hypsibioidea</taxon>
        <taxon>Hypsibiidae</taxon>
        <taxon>Hypsibius</taxon>
    </lineage>
</organism>
<dbReference type="PROSITE" id="PS51762">
    <property type="entry name" value="GH16_2"/>
    <property type="match status" value="1"/>
</dbReference>
<dbReference type="GO" id="GO:0051130">
    <property type="term" value="P:positive regulation of cellular component organization"/>
    <property type="evidence" value="ECO:0007669"/>
    <property type="project" value="UniProtKB-ARBA"/>
</dbReference>
<keyword evidence="15" id="KW-0675">Receptor</keyword>
<dbReference type="CDD" id="cd00192">
    <property type="entry name" value="PTKc"/>
    <property type="match status" value="1"/>
</dbReference>
<dbReference type="PANTHER" id="PTHR24416:SF621">
    <property type="entry name" value="TYROSINE KINASE RECEPTOR CAD96CA"/>
    <property type="match status" value="1"/>
</dbReference>
<evidence type="ECO:0000256" key="11">
    <source>
        <dbReference type="SAM" id="Phobius"/>
    </source>
</evidence>